<name>A0AAV4Y2K0_CAEEX</name>
<sequence length="111" mass="12552">MGKSLADELKNPTSKDSPSQRRKATAIKYESSPNRAQFPRNAMKNVDAGAREISLGKKMHRGKHVPLLWATVVSATVIGNMFHYVPNMYMYQIERSSLGTRLFTPTSRKNR</sequence>
<gene>
    <name evidence="3" type="ORF">CEXT_451191</name>
</gene>
<evidence type="ECO:0000313" key="3">
    <source>
        <dbReference type="EMBL" id="GIZ01592.1"/>
    </source>
</evidence>
<dbReference type="AlphaFoldDB" id="A0AAV4Y2K0"/>
<keyword evidence="2" id="KW-0812">Transmembrane</keyword>
<feature type="transmembrane region" description="Helical" evidence="2">
    <location>
        <begin position="67"/>
        <end position="85"/>
    </location>
</feature>
<feature type="region of interest" description="Disordered" evidence="1">
    <location>
        <begin position="1"/>
        <end position="34"/>
    </location>
</feature>
<comment type="caution">
    <text evidence="3">The sequence shown here is derived from an EMBL/GenBank/DDBJ whole genome shotgun (WGS) entry which is preliminary data.</text>
</comment>
<organism evidence="3 4">
    <name type="scientific">Caerostris extrusa</name>
    <name type="common">Bark spider</name>
    <name type="synonym">Caerostris bankana</name>
    <dbReference type="NCBI Taxonomy" id="172846"/>
    <lineage>
        <taxon>Eukaryota</taxon>
        <taxon>Metazoa</taxon>
        <taxon>Ecdysozoa</taxon>
        <taxon>Arthropoda</taxon>
        <taxon>Chelicerata</taxon>
        <taxon>Arachnida</taxon>
        <taxon>Araneae</taxon>
        <taxon>Araneomorphae</taxon>
        <taxon>Entelegynae</taxon>
        <taxon>Araneoidea</taxon>
        <taxon>Araneidae</taxon>
        <taxon>Caerostris</taxon>
    </lineage>
</organism>
<dbReference type="Proteomes" id="UP001054945">
    <property type="component" value="Unassembled WGS sequence"/>
</dbReference>
<reference evidence="3 4" key="1">
    <citation type="submission" date="2021-06" db="EMBL/GenBank/DDBJ databases">
        <title>Caerostris extrusa draft genome.</title>
        <authorList>
            <person name="Kono N."/>
            <person name="Arakawa K."/>
        </authorList>
    </citation>
    <scope>NUCLEOTIDE SEQUENCE [LARGE SCALE GENOMIC DNA]</scope>
</reference>
<evidence type="ECO:0000256" key="1">
    <source>
        <dbReference type="SAM" id="MobiDB-lite"/>
    </source>
</evidence>
<keyword evidence="4" id="KW-1185">Reference proteome</keyword>
<feature type="compositionally biased region" description="Basic and acidic residues" evidence="1">
    <location>
        <begin position="1"/>
        <end position="10"/>
    </location>
</feature>
<evidence type="ECO:0000313" key="4">
    <source>
        <dbReference type="Proteomes" id="UP001054945"/>
    </source>
</evidence>
<evidence type="ECO:0000256" key="2">
    <source>
        <dbReference type="SAM" id="Phobius"/>
    </source>
</evidence>
<proteinExistence type="predicted"/>
<protein>
    <submittedName>
        <fullName evidence="3">Uncharacterized protein</fullName>
    </submittedName>
</protein>
<keyword evidence="2" id="KW-1133">Transmembrane helix</keyword>
<accession>A0AAV4Y2K0</accession>
<keyword evidence="2" id="KW-0472">Membrane</keyword>
<dbReference type="EMBL" id="BPLR01001320">
    <property type="protein sequence ID" value="GIZ01592.1"/>
    <property type="molecule type" value="Genomic_DNA"/>
</dbReference>